<evidence type="ECO:0000313" key="2">
    <source>
        <dbReference type="EMBL" id="PPR07624.1"/>
    </source>
</evidence>
<feature type="region of interest" description="Disordered" evidence="1">
    <location>
        <begin position="344"/>
        <end position="367"/>
    </location>
</feature>
<dbReference type="EMBL" id="NHTK01000394">
    <property type="protein sequence ID" value="PPR07624.1"/>
    <property type="molecule type" value="Genomic_DNA"/>
</dbReference>
<evidence type="ECO:0000256" key="1">
    <source>
        <dbReference type="SAM" id="MobiDB-lite"/>
    </source>
</evidence>
<dbReference type="Proteomes" id="UP000284842">
    <property type="component" value="Unassembled WGS sequence"/>
</dbReference>
<name>A0A409YX68_9AGAR</name>
<protein>
    <submittedName>
        <fullName evidence="2">Uncharacterized protein</fullName>
    </submittedName>
</protein>
<evidence type="ECO:0000313" key="3">
    <source>
        <dbReference type="Proteomes" id="UP000284842"/>
    </source>
</evidence>
<dbReference type="InParanoid" id="A0A409YX68"/>
<gene>
    <name evidence="2" type="ORF">CVT24_004183</name>
</gene>
<accession>A0A409YX68</accession>
<organism evidence="2 3">
    <name type="scientific">Panaeolus cyanescens</name>
    <dbReference type="NCBI Taxonomy" id="181874"/>
    <lineage>
        <taxon>Eukaryota</taxon>
        <taxon>Fungi</taxon>
        <taxon>Dikarya</taxon>
        <taxon>Basidiomycota</taxon>
        <taxon>Agaricomycotina</taxon>
        <taxon>Agaricomycetes</taxon>
        <taxon>Agaricomycetidae</taxon>
        <taxon>Agaricales</taxon>
        <taxon>Agaricineae</taxon>
        <taxon>Galeropsidaceae</taxon>
        <taxon>Panaeolus</taxon>
    </lineage>
</organism>
<comment type="caution">
    <text evidence="2">The sequence shown here is derived from an EMBL/GenBank/DDBJ whole genome shotgun (WGS) entry which is preliminary data.</text>
</comment>
<feature type="region of interest" description="Disordered" evidence="1">
    <location>
        <begin position="302"/>
        <end position="323"/>
    </location>
</feature>
<feature type="region of interest" description="Disordered" evidence="1">
    <location>
        <begin position="379"/>
        <end position="434"/>
    </location>
</feature>
<feature type="compositionally biased region" description="Basic and acidic residues" evidence="1">
    <location>
        <begin position="379"/>
        <end position="389"/>
    </location>
</feature>
<keyword evidence="3" id="KW-1185">Reference proteome</keyword>
<sequence length="452" mass="50143">MWDQVCNKRLQKRAEDNFAYIREILFKDMIEGGTGLTTFTNTQESTVAILDTCVKHSNKTKYCAMGTVHLGRSQLCITPYGRQLYSDLLARIEEAWVRKSSLKFDLAQTDSAQDPELNALLQNRLQETIRILDRFALQLAEFGSAPDGMPALPEKLAAYFIHKYGQRQQYAAVLGPLEDQWKEKLTWEEVLTRTWIDNDPAYKADAKDALHRAIRQLPNLAKQLVEFGPPPDGVSGPQGNLAAYVESQPWLQSSQDTVSKSESVIVPQPTSLEPDAFAEDGDPRVSAVDVTSELDDKLHLHNLPEKSGAPQPLHPDTGSAADNQSESVNIATASTTMLLTPELRVDPPREPTHQSTSAAFTEDGGARVSAVERDFVLELDDKPQPRELPARPVTPQPTASTTRPHAHQVDPLSEPTHQSSMVRPPGASGAKPSRLRRFLARLFFWKKRSPGG</sequence>
<dbReference type="AlphaFoldDB" id="A0A409YX68"/>
<proteinExistence type="predicted"/>
<reference evidence="2 3" key="1">
    <citation type="journal article" date="2018" name="Evol. Lett.">
        <title>Horizontal gene cluster transfer increased hallucinogenic mushroom diversity.</title>
        <authorList>
            <person name="Reynolds H.T."/>
            <person name="Vijayakumar V."/>
            <person name="Gluck-Thaler E."/>
            <person name="Korotkin H.B."/>
            <person name="Matheny P.B."/>
            <person name="Slot J.C."/>
        </authorList>
    </citation>
    <scope>NUCLEOTIDE SEQUENCE [LARGE SCALE GENOMIC DNA]</scope>
    <source>
        <strain evidence="2 3">2629</strain>
    </source>
</reference>